<dbReference type="PROSITE" id="PS50850">
    <property type="entry name" value="MFS"/>
    <property type="match status" value="1"/>
</dbReference>
<reference evidence="9" key="1">
    <citation type="journal article" date="2021" name="Mol. Plant Microbe Interact.">
        <title>Complete Genome Sequence of the Plant-Pathogenic Fungus Colletotrichum lupini.</title>
        <authorList>
            <person name="Baroncelli R."/>
            <person name="Pensec F."/>
            <person name="Da Lio D."/>
            <person name="Boufleur T."/>
            <person name="Vicente I."/>
            <person name="Sarrocco S."/>
            <person name="Picot A."/>
            <person name="Baraldi E."/>
            <person name="Sukno S."/>
            <person name="Thon M."/>
            <person name="Le Floch G."/>
        </authorList>
    </citation>
    <scope>NUCLEOTIDE SEQUENCE</scope>
    <source>
        <strain evidence="9">IMI 504893</strain>
    </source>
</reference>
<keyword evidence="6 7" id="KW-0472">Membrane</keyword>
<evidence type="ECO:0000256" key="4">
    <source>
        <dbReference type="ARBA" id="ARBA00022692"/>
    </source>
</evidence>
<sequence length="753" mass="83586">MVADIKCLFFLTRDSAQDGFHGKGDASIAQRGAEYPNCKYQGGPFPRFLWHRSRLFLTDIDGLWLVQDPCIKTLLSRPSSKSCQRYRTKVQVALIRVPVKIQGILSNDFSTENPFNQLLCLPSSAENREGNLAYTARYVLSRVEARNQPKRLAPGEDQGMVWGNGRIAQDEARNPTFTSLNTIEDATSNAHFATNFVLLSQALWNFVNMFGSVDNTSKDEVVLISITPKATASHQEPSIADTNPLDGEELERQRSNVHNNTINSVLWLPRASTSSDGTGARIHRGLAAEKDISLFGNYKISPLWQMGIQNAVVTCEIIGLLAHGYITYAIGYRKMMMIALGWLCLAISPAFFAQNIAVLLSPQALCGLSWGVIQTLGATYAAEIVPSAVRAVVLSNMNMCWLIGQLLGTGILRSLIDNTSQWSYRLPFALQWAWALPLLFVVYFAPESPWWLVRHERLSEARHSLQRLTSGKNLNIDDTLAVMQHVNATEKKLGYGGASFFDLFKGSNRRRTEVCCMTWSCQALCGATLTGYAPYFLEQAGFESSKSFSLATGMYGLGIIGGMISWMLLSLIGRRRLYLAGLIAAVIILTIGGILSIVLDGHPSMNWALGSLIILMTFTYNMTIGPACYVIVAEIPSTRLRVKTVALARVVYNVFTIINNVIAPQLLNPTAWNLAGKSCLVYAITALLCLIWCYFRLPETKKLSYLELDLLFDKGAPTAKFKELQDRLANTAYISVSRAERMRNAWHGWLAYS</sequence>
<gene>
    <name evidence="9" type="ORF">CLUP02_09216</name>
</gene>
<feature type="transmembrane region" description="Helical" evidence="7">
    <location>
        <begin position="428"/>
        <end position="445"/>
    </location>
</feature>
<feature type="domain" description="Major facilitator superfamily (MFS) profile" evidence="8">
    <location>
        <begin position="265"/>
        <end position="701"/>
    </location>
</feature>
<dbReference type="Proteomes" id="UP000830671">
    <property type="component" value="Chromosome 4"/>
</dbReference>
<dbReference type="GeneID" id="73343205"/>
<dbReference type="PANTHER" id="PTHR48022:SF49">
    <property type="entry name" value="SUGAR TRANSPORTER, PUTATIVE (AFU_ORTHOLOGUE AFUA_8G01340)-RELATED"/>
    <property type="match status" value="1"/>
</dbReference>
<accession>A0A9Q8WID4</accession>
<dbReference type="EMBL" id="CP019476">
    <property type="protein sequence ID" value="UQC83720.1"/>
    <property type="molecule type" value="Genomic_DNA"/>
</dbReference>
<dbReference type="Gene3D" id="1.20.1250.20">
    <property type="entry name" value="MFS general substrate transporter like domains"/>
    <property type="match status" value="1"/>
</dbReference>
<feature type="transmembrane region" description="Helical" evidence="7">
    <location>
        <begin position="514"/>
        <end position="536"/>
    </location>
</feature>
<dbReference type="AlphaFoldDB" id="A0A9Q8WID4"/>
<feature type="transmembrane region" description="Helical" evidence="7">
    <location>
        <begin position="303"/>
        <end position="326"/>
    </location>
</feature>
<feature type="transmembrane region" description="Helical" evidence="7">
    <location>
        <begin position="338"/>
        <end position="361"/>
    </location>
</feature>
<dbReference type="InterPro" id="IPR050360">
    <property type="entry name" value="MFS_Sugar_Transporters"/>
</dbReference>
<feature type="transmembrane region" description="Helical" evidence="7">
    <location>
        <begin position="397"/>
        <end position="416"/>
    </location>
</feature>
<dbReference type="RefSeq" id="XP_049145339.1">
    <property type="nucleotide sequence ID" value="XM_049288195.1"/>
</dbReference>
<dbReference type="InterPro" id="IPR005828">
    <property type="entry name" value="MFS_sugar_transport-like"/>
</dbReference>
<dbReference type="PANTHER" id="PTHR48022">
    <property type="entry name" value="PLASTIDIC GLUCOSE TRANSPORTER 4"/>
    <property type="match status" value="1"/>
</dbReference>
<keyword evidence="10" id="KW-1185">Reference proteome</keyword>
<feature type="transmembrane region" description="Helical" evidence="7">
    <location>
        <begin position="577"/>
        <end position="599"/>
    </location>
</feature>
<keyword evidence="5 7" id="KW-1133">Transmembrane helix</keyword>
<feature type="transmembrane region" description="Helical" evidence="7">
    <location>
        <begin position="605"/>
        <end position="632"/>
    </location>
</feature>
<feature type="transmembrane region" description="Helical" evidence="7">
    <location>
        <begin position="548"/>
        <end position="570"/>
    </location>
</feature>
<protein>
    <recommendedName>
        <fullName evidence="8">Major facilitator superfamily (MFS) profile domain-containing protein</fullName>
    </recommendedName>
</protein>
<evidence type="ECO:0000256" key="2">
    <source>
        <dbReference type="ARBA" id="ARBA00010992"/>
    </source>
</evidence>
<evidence type="ECO:0000313" key="10">
    <source>
        <dbReference type="Proteomes" id="UP000830671"/>
    </source>
</evidence>
<comment type="subcellular location">
    <subcellularLocation>
        <location evidence="1">Membrane</location>
        <topology evidence="1">Multi-pass membrane protein</topology>
    </subcellularLocation>
</comment>
<evidence type="ECO:0000256" key="7">
    <source>
        <dbReference type="SAM" id="Phobius"/>
    </source>
</evidence>
<dbReference type="InterPro" id="IPR003663">
    <property type="entry name" value="Sugar/inositol_transpt"/>
</dbReference>
<dbReference type="InterPro" id="IPR020846">
    <property type="entry name" value="MFS_dom"/>
</dbReference>
<dbReference type="GO" id="GO:0016020">
    <property type="term" value="C:membrane"/>
    <property type="evidence" value="ECO:0007669"/>
    <property type="project" value="UniProtKB-SubCell"/>
</dbReference>
<dbReference type="KEGG" id="clup:CLUP02_09216"/>
<dbReference type="NCBIfam" id="TIGR00879">
    <property type="entry name" value="SP"/>
    <property type="match status" value="1"/>
</dbReference>
<dbReference type="PROSITE" id="PS00217">
    <property type="entry name" value="SUGAR_TRANSPORT_2"/>
    <property type="match status" value="1"/>
</dbReference>
<dbReference type="InterPro" id="IPR005829">
    <property type="entry name" value="Sugar_transporter_CS"/>
</dbReference>
<feature type="transmembrane region" description="Helical" evidence="7">
    <location>
        <begin position="644"/>
        <end position="662"/>
    </location>
</feature>
<proteinExistence type="inferred from homology"/>
<evidence type="ECO:0000313" key="9">
    <source>
        <dbReference type="EMBL" id="UQC83720.1"/>
    </source>
</evidence>
<name>A0A9Q8WID4_9PEZI</name>
<evidence type="ECO:0000256" key="5">
    <source>
        <dbReference type="ARBA" id="ARBA00022989"/>
    </source>
</evidence>
<evidence type="ECO:0000256" key="1">
    <source>
        <dbReference type="ARBA" id="ARBA00004141"/>
    </source>
</evidence>
<feature type="transmembrane region" description="Helical" evidence="7">
    <location>
        <begin position="367"/>
        <end position="385"/>
    </location>
</feature>
<evidence type="ECO:0000259" key="8">
    <source>
        <dbReference type="PROSITE" id="PS50850"/>
    </source>
</evidence>
<keyword evidence="4 7" id="KW-0812">Transmembrane</keyword>
<feature type="transmembrane region" description="Helical" evidence="7">
    <location>
        <begin position="674"/>
        <end position="695"/>
    </location>
</feature>
<dbReference type="GO" id="GO:0005351">
    <property type="term" value="F:carbohydrate:proton symporter activity"/>
    <property type="evidence" value="ECO:0007669"/>
    <property type="project" value="TreeGrafter"/>
</dbReference>
<dbReference type="InterPro" id="IPR036259">
    <property type="entry name" value="MFS_trans_sf"/>
</dbReference>
<keyword evidence="3" id="KW-0813">Transport</keyword>
<dbReference type="SUPFAM" id="SSF103473">
    <property type="entry name" value="MFS general substrate transporter"/>
    <property type="match status" value="1"/>
</dbReference>
<dbReference type="FunFam" id="1.20.1250.20:FF:000078">
    <property type="entry name" value="MFS maltose transporter, putative"/>
    <property type="match status" value="1"/>
</dbReference>
<evidence type="ECO:0000256" key="6">
    <source>
        <dbReference type="ARBA" id="ARBA00023136"/>
    </source>
</evidence>
<organism evidence="9 10">
    <name type="scientific">Colletotrichum lupini</name>
    <dbReference type="NCBI Taxonomy" id="145971"/>
    <lineage>
        <taxon>Eukaryota</taxon>
        <taxon>Fungi</taxon>
        <taxon>Dikarya</taxon>
        <taxon>Ascomycota</taxon>
        <taxon>Pezizomycotina</taxon>
        <taxon>Sordariomycetes</taxon>
        <taxon>Hypocreomycetidae</taxon>
        <taxon>Glomerellales</taxon>
        <taxon>Glomerellaceae</taxon>
        <taxon>Colletotrichum</taxon>
        <taxon>Colletotrichum acutatum species complex</taxon>
    </lineage>
</organism>
<evidence type="ECO:0000256" key="3">
    <source>
        <dbReference type="ARBA" id="ARBA00022448"/>
    </source>
</evidence>
<comment type="similarity">
    <text evidence="2">Belongs to the major facilitator superfamily. Sugar transporter (TC 2.A.1.1) family.</text>
</comment>
<dbReference type="Pfam" id="PF00083">
    <property type="entry name" value="Sugar_tr"/>
    <property type="match status" value="1"/>
</dbReference>